<dbReference type="Pfam" id="PF08268">
    <property type="entry name" value="FBA_3"/>
    <property type="match status" value="1"/>
</dbReference>
<comment type="caution">
    <text evidence="2">The sequence shown here is derived from an EMBL/GenBank/DDBJ whole genome shotgun (WGS) entry which is preliminary data.</text>
</comment>
<name>A0AAD8J7S1_9APIA</name>
<accession>A0AAD8J7S1</accession>
<dbReference type="SMART" id="SM00256">
    <property type="entry name" value="FBOX"/>
    <property type="match status" value="1"/>
</dbReference>
<dbReference type="InterPro" id="IPR013187">
    <property type="entry name" value="F-box-assoc_dom_typ3"/>
</dbReference>
<dbReference type="Proteomes" id="UP001237642">
    <property type="component" value="Unassembled WGS sequence"/>
</dbReference>
<dbReference type="InterPro" id="IPR050796">
    <property type="entry name" value="SCF_F-box_component"/>
</dbReference>
<reference evidence="2" key="1">
    <citation type="submission" date="2023-02" db="EMBL/GenBank/DDBJ databases">
        <title>Genome of toxic invasive species Heracleum sosnowskyi carries increased number of genes despite the absence of recent whole-genome duplications.</title>
        <authorList>
            <person name="Schelkunov M."/>
            <person name="Shtratnikova V."/>
            <person name="Makarenko M."/>
            <person name="Klepikova A."/>
            <person name="Omelchenko D."/>
            <person name="Novikova G."/>
            <person name="Obukhova E."/>
            <person name="Bogdanov V."/>
            <person name="Penin A."/>
            <person name="Logacheva M."/>
        </authorList>
    </citation>
    <scope>NUCLEOTIDE SEQUENCE</scope>
    <source>
        <strain evidence="2">Hsosn_3</strain>
        <tissue evidence="2">Leaf</tissue>
    </source>
</reference>
<evidence type="ECO:0000313" key="3">
    <source>
        <dbReference type="Proteomes" id="UP001237642"/>
    </source>
</evidence>
<dbReference type="InterPro" id="IPR017451">
    <property type="entry name" value="F-box-assoc_interact_dom"/>
</dbReference>
<evidence type="ECO:0000313" key="2">
    <source>
        <dbReference type="EMBL" id="KAK1399069.1"/>
    </source>
</evidence>
<dbReference type="EMBL" id="JAUIZM010000002">
    <property type="protein sequence ID" value="KAK1399069.1"/>
    <property type="molecule type" value="Genomic_DNA"/>
</dbReference>
<dbReference type="AlphaFoldDB" id="A0AAD8J7S1"/>
<feature type="domain" description="F-box" evidence="1">
    <location>
        <begin position="24"/>
        <end position="70"/>
    </location>
</feature>
<proteinExistence type="predicted"/>
<protein>
    <recommendedName>
        <fullName evidence="1">F-box domain-containing protein</fullName>
    </recommendedName>
</protein>
<dbReference type="PROSITE" id="PS50181">
    <property type="entry name" value="FBOX"/>
    <property type="match status" value="1"/>
</dbReference>
<dbReference type="SUPFAM" id="SSF81383">
    <property type="entry name" value="F-box domain"/>
    <property type="match status" value="1"/>
</dbReference>
<dbReference type="NCBIfam" id="TIGR01640">
    <property type="entry name" value="F_box_assoc_1"/>
    <property type="match status" value="1"/>
</dbReference>
<dbReference type="InterPro" id="IPR036047">
    <property type="entry name" value="F-box-like_dom_sf"/>
</dbReference>
<dbReference type="Pfam" id="PF00646">
    <property type="entry name" value="F-box"/>
    <property type="match status" value="1"/>
</dbReference>
<dbReference type="PANTHER" id="PTHR31672:SF13">
    <property type="entry name" value="F-BOX PROTEIN CPR30-LIKE"/>
    <property type="match status" value="1"/>
</dbReference>
<keyword evidence="3" id="KW-1185">Reference proteome</keyword>
<gene>
    <name evidence="2" type="ORF">POM88_008932</name>
</gene>
<sequence length="391" mass="45096">MSELKYNIGFLFLLESIKYVYKAKKFAVYLPEEILTNIFLRLGVKSLLRCKSVSKTWLSVISNPHFVKSQLHRAVMNPTLLFIDYPRSYAANLRGRRPFDIFPRRVLPPLFEDCDVVSCSYNGIICLCDDNDVIYLWNPSIWEFKKLPPAPRRRPRRLAKYDKIAFGYDSISDDYKVLRLLYENSRDVSRKVYLYSTNTDSWRRFQDPILRKLNGYGQTDIVVDGVLYIKNGRELITFDLHQEVSGLVPLPDSVERIVSNVLDFEGSVGIVFQSVGDAEGIYLWTLDDTSGQMQWTRKFKINAYSGSRLWIYCYLGSGDFYGRMVPAHDFFFHNFLYDHQTEETKFHGVQENVCATVKYAMTLVSPDGLKALASILATLSGKKRSRGSSVD</sequence>
<reference evidence="2" key="2">
    <citation type="submission" date="2023-05" db="EMBL/GenBank/DDBJ databases">
        <authorList>
            <person name="Schelkunov M.I."/>
        </authorList>
    </citation>
    <scope>NUCLEOTIDE SEQUENCE</scope>
    <source>
        <strain evidence="2">Hsosn_3</strain>
        <tissue evidence="2">Leaf</tissue>
    </source>
</reference>
<dbReference type="PANTHER" id="PTHR31672">
    <property type="entry name" value="BNACNNG10540D PROTEIN"/>
    <property type="match status" value="1"/>
</dbReference>
<dbReference type="Gene3D" id="1.20.1280.50">
    <property type="match status" value="1"/>
</dbReference>
<evidence type="ECO:0000259" key="1">
    <source>
        <dbReference type="PROSITE" id="PS50181"/>
    </source>
</evidence>
<dbReference type="InterPro" id="IPR001810">
    <property type="entry name" value="F-box_dom"/>
</dbReference>
<dbReference type="CDD" id="cd22157">
    <property type="entry name" value="F-box_AtFBW1-like"/>
    <property type="match status" value="1"/>
</dbReference>
<organism evidence="2 3">
    <name type="scientific">Heracleum sosnowskyi</name>
    <dbReference type="NCBI Taxonomy" id="360622"/>
    <lineage>
        <taxon>Eukaryota</taxon>
        <taxon>Viridiplantae</taxon>
        <taxon>Streptophyta</taxon>
        <taxon>Embryophyta</taxon>
        <taxon>Tracheophyta</taxon>
        <taxon>Spermatophyta</taxon>
        <taxon>Magnoliopsida</taxon>
        <taxon>eudicotyledons</taxon>
        <taxon>Gunneridae</taxon>
        <taxon>Pentapetalae</taxon>
        <taxon>asterids</taxon>
        <taxon>campanulids</taxon>
        <taxon>Apiales</taxon>
        <taxon>Apiaceae</taxon>
        <taxon>Apioideae</taxon>
        <taxon>apioid superclade</taxon>
        <taxon>Tordylieae</taxon>
        <taxon>Tordyliinae</taxon>
        <taxon>Heracleum</taxon>
    </lineage>
</organism>